<proteinExistence type="predicted"/>
<accession>A0AAD5SD20</accession>
<sequence>MSTRTEQVLNRKAEIDKQRHVATITDLQKKERAGREIHESHMQEVSNHAHETLTRFETGENLRRSQELQERKRSETEAEIQKKFTEGAVRKQAAVEAVADRARALDAPL</sequence>
<organism evidence="2 3">
    <name type="scientific">Rhizophlyctis rosea</name>
    <dbReference type="NCBI Taxonomy" id="64517"/>
    <lineage>
        <taxon>Eukaryota</taxon>
        <taxon>Fungi</taxon>
        <taxon>Fungi incertae sedis</taxon>
        <taxon>Chytridiomycota</taxon>
        <taxon>Chytridiomycota incertae sedis</taxon>
        <taxon>Chytridiomycetes</taxon>
        <taxon>Rhizophlyctidales</taxon>
        <taxon>Rhizophlyctidaceae</taxon>
        <taxon>Rhizophlyctis</taxon>
    </lineage>
</organism>
<reference evidence="2" key="1">
    <citation type="submission" date="2020-05" db="EMBL/GenBank/DDBJ databases">
        <title>Phylogenomic resolution of chytrid fungi.</title>
        <authorList>
            <person name="Stajich J.E."/>
            <person name="Amses K."/>
            <person name="Simmons R."/>
            <person name="Seto K."/>
            <person name="Myers J."/>
            <person name="Bonds A."/>
            <person name="Quandt C.A."/>
            <person name="Barry K."/>
            <person name="Liu P."/>
            <person name="Grigoriev I."/>
            <person name="Longcore J.E."/>
            <person name="James T.Y."/>
        </authorList>
    </citation>
    <scope>NUCLEOTIDE SEQUENCE</scope>
    <source>
        <strain evidence="2">JEL0318</strain>
    </source>
</reference>
<keyword evidence="3" id="KW-1185">Reference proteome</keyword>
<protein>
    <submittedName>
        <fullName evidence="2">Uncharacterized protein</fullName>
    </submittedName>
</protein>
<dbReference type="EMBL" id="JADGJD010000383">
    <property type="protein sequence ID" value="KAJ3051543.1"/>
    <property type="molecule type" value="Genomic_DNA"/>
</dbReference>
<evidence type="ECO:0000313" key="2">
    <source>
        <dbReference type="EMBL" id="KAJ3051543.1"/>
    </source>
</evidence>
<feature type="region of interest" description="Disordered" evidence="1">
    <location>
        <begin position="29"/>
        <end position="79"/>
    </location>
</feature>
<comment type="caution">
    <text evidence="2">The sequence shown here is derived from an EMBL/GenBank/DDBJ whole genome shotgun (WGS) entry which is preliminary data.</text>
</comment>
<name>A0AAD5SD20_9FUNG</name>
<evidence type="ECO:0000313" key="3">
    <source>
        <dbReference type="Proteomes" id="UP001212841"/>
    </source>
</evidence>
<dbReference type="AlphaFoldDB" id="A0AAD5SD20"/>
<gene>
    <name evidence="2" type="ORF">HK097_007439</name>
</gene>
<dbReference type="Proteomes" id="UP001212841">
    <property type="component" value="Unassembled WGS sequence"/>
</dbReference>
<evidence type="ECO:0000256" key="1">
    <source>
        <dbReference type="SAM" id="MobiDB-lite"/>
    </source>
</evidence>